<evidence type="ECO:0000313" key="8">
    <source>
        <dbReference type="EMBL" id="NME28746.1"/>
    </source>
</evidence>
<dbReference type="SUPFAM" id="SSF52242">
    <property type="entry name" value="Cobalamin (vitamin B12)-binding domain"/>
    <property type="match status" value="1"/>
</dbReference>
<dbReference type="GO" id="GO:0051539">
    <property type="term" value="F:4 iron, 4 sulfur cluster binding"/>
    <property type="evidence" value="ECO:0007669"/>
    <property type="project" value="UniProtKB-KW"/>
</dbReference>
<evidence type="ECO:0000256" key="2">
    <source>
        <dbReference type="ARBA" id="ARBA00022691"/>
    </source>
</evidence>
<dbReference type="PROSITE" id="PS51332">
    <property type="entry name" value="B12_BINDING"/>
    <property type="match status" value="1"/>
</dbReference>
<keyword evidence="2" id="KW-0949">S-adenosyl-L-methionine</keyword>
<dbReference type="GO" id="GO:0046872">
    <property type="term" value="F:metal ion binding"/>
    <property type="evidence" value="ECO:0007669"/>
    <property type="project" value="UniProtKB-KW"/>
</dbReference>
<evidence type="ECO:0000259" key="7">
    <source>
        <dbReference type="PROSITE" id="PS51918"/>
    </source>
</evidence>
<protein>
    <submittedName>
        <fullName evidence="8">DUF4080 domain-containing protein</fullName>
    </submittedName>
</protein>
<dbReference type="GO" id="GO:0003824">
    <property type="term" value="F:catalytic activity"/>
    <property type="evidence" value="ECO:0007669"/>
    <property type="project" value="InterPro"/>
</dbReference>
<dbReference type="InterPro" id="IPR023404">
    <property type="entry name" value="rSAM_horseshoe"/>
</dbReference>
<dbReference type="InterPro" id="IPR006638">
    <property type="entry name" value="Elp3/MiaA/NifB-like_rSAM"/>
</dbReference>
<evidence type="ECO:0000259" key="6">
    <source>
        <dbReference type="PROSITE" id="PS51332"/>
    </source>
</evidence>
<dbReference type="Gene3D" id="3.40.50.280">
    <property type="entry name" value="Cobalamin-binding domain"/>
    <property type="match status" value="1"/>
</dbReference>
<dbReference type="EMBL" id="JABAFG010000014">
    <property type="protein sequence ID" value="NME28746.1"/>
    <property type="molecule type" value="Genomic_DNA"/>
</dbReference>
<dbReference type="GO" id="GO:0031419">
    <property type="term" value="F:cobalamin binding"/>
    <property type="evidence" value="ECO:0007669"/>
    <property type="project" value="InterPro"/>
</dbReference>
<dbReference type="InterPro" id="IPR025288">
    <property type="entry name" value="DUF4080"/>
</dbReference>
<sequence length="598" mass="69546">MKTLLTTLNAKYVQSSLALRCLRTACLHAGRTDVVTAEYTINHNAYDILRHIYQFHAEVIGFSCYIWNIEMTCRIITLIRQVMPHVCIFVGGPEVSYTAREVLDDHPDIDYVLQGEGERIVPAFLRALEEGRDGTDIPGVLGRVAGEIRGNEVFAEVADLDTLPFPYEGEDFSQLAHKIIYYESSRGCPFHCQYCLSGMSDTVRFRSVPLVLSELEQFVAAGVHQVKFVDRTFNCNPRHHRPLIEYMIHVQKPVNFHLEIEPGVLTDDDLDLLARAPKGRIQLEMGIQSTYEPTLKAIHRHNDWPRITAIMKKLTSLHTIHLHLDLIVGLPYEDYDHLQQSFNDIYALRPDKLQIGFLKLLKGSGIRRDYPDDYRYDPCGPYEVLATTWLPYEKVQFLKVLEDVFERTYNSGKFFYTLRYLERFYADNIFRLYEAMTRSWLKAGNDRIAVADKALCHFLWDFICHDARVPAPAHRVLKELLSLDMLITFRFRLLPDFLGWQEAPRKDTDRLFREEERLRPYIGNYRFTNWRDIKMRYRIWPVCDRTKEALSCYRHAPAGHAWIISFKDDEGISWQMMAAAADGRQETEDTGKDCHGTI</sequence>
<dbReference type="InterPro" id="IPR051198">
    <property type="entry name" value="BchE-like"/>
</dbReference>
<dbReference type="PROSITE" id="PS51918">
    <property type="entry name" value="RADICAL_SAM"/>
    <property type="match status" value="1"/>
</dbReference>
<evidence type="ECO:0000313" key="9">
    <source>
        <dbReference type="Proteomes" id="UP000591071"/>
    </source>
</evidence>
<dbReference type="InterPro" id="IPR006158">
    <property type="entry name" value="Cobalamin-bd"/>
</dbReference>
<comment type="caution">
    <text evidence="8">The sequence shown here is derived from an EMBL/GenBank/DDBJ whole genome shotgun (WGS) entry which is preliminary data.</text>
</comment>
<evidence type="ECO:0000256" key="3">
    <source>
        <dbReference type="ARBA" id="ARBA00022723"/>
    </source>
</evidence>
<dbReference type="SMART" id="SM00729">
    <property type="entry name" value="Elp3"/>
    <property type="match status" value="1"/>
</dbReference>
<dbReference type="CDD" id="cd02068">
    <property type="entry name" value="radical_SAM_B12_BD"/>
    <property type="match status" value="1"/>
</dbReference>
<name>A0A848BZM0_9FIRM</name>
<keyword evidence="3" id="KW-0479">Metal-binding</keyword>
<dbReference type="Pfam" id="PF04055">
    <property type="entry name" value="Radical_SAM"/>
    <property type="match status" value="1"/>
</dbReference>
<accession>A0A848BZM0</accession>
<dbReference type="AlphaFoldDB" id="A0A848BZM0"/>
<evidence type="ECO:0000256" key="4">
    <source>
        <dbReference type="ARBA" id="ARBA00023004"/>
    </source>
</evidence>
<evidence type="ECO:0000256" key="5">
    <source>
        <dbReference type="ARBA" id="ARBA00023014"/>
    </source>
</evidence>
<dbReference type="InterPro" id="IPR007197">
    <property type="entry name" value="rSAM"/>
</dbReference>
<dbReference type="InterPro" id="IPR036724">
    <property type="entry name" value="Cobalamin-bd_sf"/>
</dbReference>
<dbReference type="SUPFAM" id="SSF102114">
    <property type="entry name" value="Radical SAM enzymes"/>
    <property type="match status" value="1"/>
</dbReference>
<keyword evidence="5" id="KW-0411">Iron-sulfur</keyword>
<dbReference type="Pfam" id="PF13311">
    <property type="entry name" value="DUF4080"/>
    <property type="match status" value="1"/>
</dbReference>
<dbReference type="Gene3D" id="3.80.30.20">
    <property type="entry name" value="tm_1862 like domain"/>
    <property type="match status" value="1"/>
</dbReference>
<dbReference type="SFLD" id="SFLDG01082">
    <property type="entry name" value="B12-binding_domain_containing"/>
    <property type="match status" value="1"/>
</dbReference>
<organism evidence="8 9">
    <name type="scientific">Megasphaera hexanoica</name>
    <dbReference type="NCBI Taxonomy" id="1675036"/>
    <lineage>
        <taxon>Bacteria</taxon>
        <taxon>Bacillati</taxon>
        <taxon>Bacillota</taxon>
        <taxon>Negativicutes</taxon>
        <taxon>Veillonellales</taxon>
        <taxon>Veillonellaceae</taxon>
        <taxon>Megasphaera</taxon>
    </lineage>
</organism>
<proteinExistence type="predicted"/>
<dbReference type="Proteomes" id="UP000591071">
    <property type="component" value="Unassembled WGS sequence"/>
</dbReference>
<dbReference type="RefSeq" id="WP_083501504.1">
    <property type="nucleotide sequence ID" value="NZ_JABAFG010000014.1"/>
</dbReference>
<dbReference type="InterPro" id="IPR034466">
    <property type="entry name" value="Methyltransferase_Class_B"/>
</dbReference>
<gene>
    <name evidence="8" type="ORF">HF872_08975</name>
</gene>
<evidence type="ECO:0000256" key="1">
    <source>
        <dbReference type="ARBA" id="ARBA00001966"/>
    </source>
</evidence>
<reference evidence="8 9" key="1">
    <citation type="submission" date="2020-04" db="EMBL/GenBank/DDBJ databases">
        <authorList>
            <person name="Hitch T.C.A."/>
            <person name="Wylensek D."/>
            <person name="Clavel T."/>
        </authorList>
    </citation>
    <scope>NUCLEOTIDE SEQUENCE [LARGE SCALE GENOMIC DNA]</scope>
    <source>
        <strain evidence="8 9">Oil-RF-744-FAT-WT-6-1</strain>
    </source>
</reference>
<dbReference type="GO" id="GO:0005829">
    <property type="term" value="C:cytosol"/>
    <property type="evidence" value="ECO:0007669"/>
    <property type="project" value="TreeGrafter"/>
</dbReference>
<feature type="domain" description="Radical SAM core" evidence="7">
    <location>
        <begin position="174"/>
        <end position="402"/>
    </location>
</feature>
<dbReference type="SFLD" id="SFLDS00029">
    <property type="entry name" value="Radical_SAM"/>
    <property type="match status" value="1"/>
</dbReference>
<dbReference type="InterPro" id="IPR058240">
    <property type="entry name" value="rSAM_sf"/>
</dbReference>
<comment type="cofactor">
    <cofactor evidence="1">
        <name>[4Fe-4S] cluster</name>
        <dbReference type="ChEBI" id="CHEBI:49883"/>
    </cofactor>
</comment>
<dbReference type="PANTHER" id="PTHR43409:SF16">
    <property type="entry name" value="SLR0320 PROTEIN"/>
    <property type="match status" value="1"/>
</dbReference>
<dbReference type="Pfam" id="PF02310">
    <property type="entry name" value="B12-binding"/>
    <property type="match status" value="1"/>
</dbReference>
<keyword evidence="4" id="KW-0408">Iron</keyword>
<dbReference type="SFLD" id="SFLDG01123">
    <property type="entry name" value="methyltransferase_(Class_B)"/>
    <property type="match status" value="1"/>
</dbReference>
<feature type="domain" description="B12-binding" evidence="6">
    <location>
        <begin position="1"/>
        <end position="135"/>
    </location>
</feature>
<dbReference type="PANTHER" id="PTHR43409">
    <property type="entry name" value="ANAEROBIC MAGNESIUM-PROTOPORPHYRIN IX MONOMETHYL ESTER CYCLASE-RELATED"/>
    <property type="match status" value="1"/>
</dbReference>